<evidence type="ECO:0000256" key="3">
    <source>
        <dbReference type="ARBA" id="ARBA00022801"/>
    </source>
</evidence>
<dbReference type="AlphaFoldDB" id="A6DPC9"/>
<dbReference type="eggNOG" id="COG3119">
    <property type="taxonomic scope" value="Bacteria"/>
</dbReference>
<dbReference type="STRING" id="313628.LNTAR_05604"/>
<dbReference type="EMBL" id="ABCK01000016">
    <property type="protein sequence ID" value="EDM26425.1"/>
    <property type="molecule type" value="Genomic_DNA"/>
</dbReference>
<dbReference type="Proteomes" id="UP000004947">
    <property type="component" value="Unassembled WGS sequence"/>
</dbReference>
<dbReference type="RefSeq" id="WP_007279711.1">
    <property type="nucleotide sequence ID" value="NZ_ABCK01000016.1"/>
</dbReference>
<comment type="similarity">
    <text evidence="1">Belongs to the sulfatase family.</text>
</comment>
<dbReference type="Pfam" id="PF00884">
    <property type="entry name" value="Sulfatase"/>
    <property type="match status" value="1"/>
</dbReference>
<organism evidence="6 7">
    <name type="scientific">Lentisphaera araneosa HTCC2155</name>
    <dbReference type="NCBI Taxonomy" id="313628"/>
    <lineage>
        <taxon>Bacteria</taxon>
        <taxon>Pseudomonadati</taxon>
        <taxon>Lentisphaerota</taxon>
        <taxon>Lentisphaeria</taxon>
        <taxon>Lentisphaerales</taxon>
        <taxon>Lentisphaeraceae</taxon>
        <taxon>Lentisphaera</taxon>
    </lineage>
</organism>
<evidence type="ECO:0000256" key="4">
    <source>
        <dbReference type="ARBA" id="ARBA00022837"/>
    </source>
</evidence>
<dbReference type="InterPro" id="IPR050738">
    <property type="entry name" value="Sulfatase"/>
</dbReference>
<dbReference type="Gene3D" id="3.40.720.10">
    <property type="entry name" value="Alkaline Phosphatase, subunit A"/>
    <property type="match status" value="1"/>
</dbReference>
<dbReference type="GO" id="GO:0046872">
    <property type="term" value="F:metal ion binding"/>
    <property type="evidence" value="ECO:0007669"/>
    <property type="project" value="UniProtKB-KW"/>
</dbReference>
<feature type="domain" description="Sulfatase N-terminal" evidence="5">
    <location>
        <begin position="22"/>
        <end position="331"/>
    </location>
</feature>
<keyword evidence="4" id="KW-0106">Calcium</keyword>
<reference evidence="6 7" key="1">
    <citation type="journal article" date="2010" name="J. Bacteriol.">
        <title>Genome sequence of Lentisphaera araneosa HTCC2155T, the type species of the order Lentisphaerales in the phylum Lentisphaerae.</title>
        <authorList>
            <person name="Thrash J.C."/>
            <person name="Cho J.C."/>
            <person name="Vergin K.L."/>
            <person name="Morris R.M."/>
            <person name="Giovannoni S.J."/>
        </authorList>
    </citation>
    <scope>NUCLEOTIDE SEQUENCE [LARGE SCALE GENOMIC DNA]</scope>
    <source>
        <strain evidence="6 7">HTCC2155</strain>
    </source>
</reference>
<dbReference type="InterPro" id="IPR017850">
    <property type="entry name" value="Alkaline_phosphatase_core_sf"/>
</dbReference>
<dbReference type="PROSITE" id="PS00523">
    <property type="entry name" value="SULFATASE_1"/>
    <property type="match status" value="1"/>
</dbReference>
<dbReference type="GO" id="GO:0004065">
    <property type="term" value="F:arylsulfatase activity"/>
    <property type="evidence" value="ECO:0007669"/>
    <property type="project" value="TreeGrafter"/>
</dbReference>
<keyword evidence="3" id="KW-0378">Hydrolase</keyword>
<comment type="caution">
    <text evidence="6">The sequence shown here is derived from an EMBL/GenBank/DDBJ whole genome shotgun (WGS) entry which is preliminary data.</text>
</comment>
<evidence type="ECO:0000256" key="2">
    <source>
        <dbReference type="ARBA" id="ARBA00022723"/>
    </source>
</evidence>
<dbReference type="InterPro" id="IPR024607">
    <property type="entry name" value="Sulfatase_CS"/>
</dbReference>
<dbReference type="PANTHER" id="PTHR42693">
    <property type="entry name" value="ARYLSULFATASE FAMILY MEMBER"/>
    <property type="match status" value="1"/>
</dbReference>
<keyword evidence="7" id="KW-1185">Reference proteome</keyword>
<keyword evidence="2" id="KW-0479">Metal-binding</keyword>
<gene>
    <name evidence="6" type="ORF">LNTAR_05604</name>
</gene>
<protein>
    <submittedName>
        <fullName evidence="6">Arylsulphatase A</fullName>
    </submittedName>
</protein>
<evidence type="ECO:0000313" key="6">
    <source>
        <dbReference type="EMBL" id="EDM26425.1"/>
    </source>
</evidence>
<sequence length="450" mass="51085">MKFLAGIFIQLLVLGICAAEKPNVILIMADDVGMEAFSCYGSLDYQTPNIDKIGKNGVLFKHCYAQALCTPSRNQIMTGRYNHRNYPGFGKLDKNEITFGKMMQDAGYVTAICGKWQLGRNRELINHFGFDEYLLWWLENKSERYNNVGELIGNGELLPGDQGEYGPDLMANFALDFITRHKDKPFFLYYPMILVHDPMDPTPDTQDSARLGVTLKDRKKLPKEVRSKMVKDNFVDMVHYMDKIVGKIDAKLEELGIRDNTILIFTGDNGTHSMISSNTKMGEIRGAKATLKDAGTHVPLVVSWPSQGVKGLVTDQLIDFSDFFVTLAEAGGGKMPSDRKMDGVSFLPTLQGKKSEQRKWVYSAYFNKFTLLRQDFIRTQRYKLYNDGSFYDIPNDRQEKNPISNPQGEALKVKNFLEAEMKIVSQTTRVIPKALYQGKKPKKKKSKNKI</sequence>
<proteinExistence type="inferred from homology"/>
<accession>A6DPC9</accession>
<dbReference type="SUPFAM" id="SSF53649">
    <property type="entry name" value="Alkaline phosphatase-like"/>
    <property type="match status" value="1"/>
</dbReference>
<evidence type="ECO:0000256" key="1">
    <source>
        <dbReference type="ARBA" id="ARBA00008779"/>
    </source>
</evidence>
<evidence type="ECO:0000259" key="5">
    <source>
        <dbReference type="Pfam" id="PF00884"/>
    </source>
</evidence>
<dbReference type="CDD" id="cd16151">
    <property type="entry name" value="sulfatase_like"/>
    <property type="match status" value="1"/>
</dbReference>
<dbReference type="PANTHER" id="PTHR42693:SF53">
    <property type="entry name" value="ENDO-4-O-SULFATASE"/>
    <property type="match status" value="1"/>
</dbReference>
<dbReference type="InterPro" id="IPR000917">
    <property type="entry name" value="Sulfatase_N"/>
</dbReference>
<evidence type="ECO:0000313" key="7">
    <source>
        <dbReference type="Proteomes" id="UP000004947"/>
    </source>
</evidence>
<name>A6DPC9_9BACT</name>